<dbReference type="NCBIfam" id="TIGR01141">
    <property type="entry name" value="hisC"/>
    <property type="match status" value="1"/>
</dbReference>
<dbReference type="InterPro" id="IPR015424">
    <property type="entry name" value="PyrdxlP-dep_Trfase"/>
</dbReference>
<evidence type="ECO:0000256" key="7">
    <source>
        <dbReference type="ARBA" id="ARBA00022898"/>
    </source>
</evidence>
<dbReference type="AlphaFoldDB" id="A0A832GLF3"/>
<evidence type="ECO:0000256" key="1">
    <source>
        <dbReference type="ARBA" id="ARBA00001933"/>
    </source>
</evidence>
<evidence type="ECO:0000259" key="10">
    <source>
        <dbReference type="Pfam" id="PF00155"/>
    </source>
</evidence>
<dbReference type="InterPro" id="IPR005861">
    <property type="entry name" value="HisP_aminotrans"/>
</dbReference>
<dbReference type="HAMAP" id="MF_01023">
    <property type="entry name" value="HisC_aminotrans_2"/>
    <property type="match status" value="1"/>
</dbReference>
<dbReference type="Gene3D" id="3.40.640.10">
    <property type="entry name" value="Type I PLP-dependent aspartate aminotransferase-like (Major domain)"/>
    <property type="match status" value="1"/>
</dbReference>
<dbReference type="Pfam" id="PF00155">
    <property type="entry name" value="Aminotran_1_2"/>
    <property type="match status" value="1"/>
</dbReference>
<dbReference type="PANTHER" id="PTHR43643">
    <property type="entry name" value="HISTIDINOL-PHOSPHATE AMINOTRANSFERASE 2"/>
    <property type="match status" value="1"/>
</dbReference>
<dbReference type="CDD" id="cd00609">
    <property type="entry name" value="AAT_like"/>
    <property type="match status" value="1"/>
</dbReference>
<dbReference type="GO" id="GO:0004400">
    <property type="term" value="F:histidinol-phosphate transaminase activity"/>
    <property type="evidence" value="ECO:0007669"/>
    <property type="project" value="UniProtKB-UniRule"/>
</dbReference>
<organism evidence="11">
    <name type="scientific">Caldimicrobium thiodismutans</name>
    <dbReference type="NCBI Taxonomy" id="1653476"/>
    <lineage>
        <taxon>Bacteria</taxon>
        <taxon>Pseudomonadati</taxon>
        <taxon>Thermodesulfobacteriota</taxon>
        <taxon>Thermodesulfobacteria</taxon>
        <taxon>Thermodesulfobacteriales</taxon>
        <taxon>Thermodesulfobacteriaceae</taxon>
        <taxon>Caldimicrobium</taxon>
    </lineage>
</organism>
<feature type="modified residue" description="N6-(pyridoxal phosphate)lysine" evidence="9">
    <location>
        <position position="224"/>
    </location>
</feature>
<comment type="similarity">
    <text evidence="3 9">Belongs to the class-II pyridoxal-phosphate-dependent aminotransferase family. Histidinol-phosphate aminotransferase subfamily.</text>
</comment>
<feature type="domain" description="Aminotransferase class I/classII large" evidence="10">
    <location>
        <begin position="33"/>
        <end position="357"/>
    </location>
</feature>
<dbReference type="InterPro" id="IPR015421">
    <property type="entry name" value="PyrdxlP-dep_Trfase_major"/>
</dbReference>
<proteinExistence type="inferred from homology"/>
<keyword evidence="9" id="KW-0368">Histidine biosynthesis</keyword>
<dbReference type="SUPFAM" id="SSF53383">
    <property type="entry name" value="PLP-dependent transferases"/>
    <property type="match status" value="1"/>
</dbReference>
<sequence length="365" mass="41483">MRVKPWLKDLKPYPPGKTLEEIKKELGLKGPIYKLNSNENPLGPSPKVIEALQEALKELHLYPEASYFTLRKAIAEKWGFSPEEVILGNGSNEIIELLFKAFLERDDEVIVSLPSFLMYEKFAEIYGVKVKKIPLTKELKHDLRQIQESLTPHTRIIFLDHPHNPTGSFLLKEELEAFLKGLPPEVLLVLDEAYGDFIDREEVARGLALLKEGYPLLVLKTFSKAYGLAGLRLGFAIGQEPIIKELNKVRQPFNVNLLAVKAGLAVLEDRDYEKRSLTLVREGRAYLSFSLSELGFKVYPSQANFIMVDFGELCDRIYEKLLQRGIILRPLRAYGFPSALRITIGTEEANEQLIHAIKEIIGLRV</sequence>
<comment type="cofactor">
    <cofactor evidence="1 9">
        <name>pyridoxal 5'-phosphate</name>
        <dbReference type="ChEBI" id="CHEBI:597326"/>
    </cofactor>
</comment>
<comment type="pathway">
    <text evidence="2 9">Amino-acid biosynthesis; L-histidine biosynthesis; L-histidine from 5-phospho-alpha-D-ribose 1-diphosphate: step 7/9.</text>
</comment>
<dbReference type="InterPro" id="IPR004839">
    <property type="entry name" value="Aminotransferase_I/II_large"/>
</dbReference>
<keyword evidence="7 9" id="KW-0663">Pyridoxal phosphate</keyword>
<comment type="caution">
    <text evidence="11">The sequence shown here is derived from an EMBL/GenBank/DDBJ whole genome shotgun (WGS) entry which is preliminary data.</text>
</comment>
<dbReference type="GO" id="GO:0030170">
    <property type="term" value="F:pyridoxal phosphate binding"/>
    <property type="evidence" value="ECO:0007669"/>
    <property type="project" value="InterPro"/>
</dbReference>
<evidence type="ECO:0000256" key="9">
    <source>
        <dbReference type="HAMAP-Rule" id="MF_01023"/>
    </source>
</evidence>
<dbReference type="EMBL" id="DSZU01000006">
    <property type="protein sequence ID" value="HGV54510.1"/>
    <property type="molecule type" value="Genomic_DNA"/>
</dbReference>
<evidence type="ECO:0000313" key="11">
    <source>
        <dbReference type="EMBL" id="HGV54510.1"/>
    </source>
</evidence>
<dbReference type="InterPro" id="IPR001917">
    <property type="entry name" value="Aminotrans_II_pyridoxalP_BS"/>
</dbReference>
<protein>
    <recommendedName>
        <fullName evidence="9">Histidinol-phosphate aminotransferase</fullName>
        <ecNumber evidence="9">2.6.1.9</ecNumber>
    </recommendedName>
    <alternativeName>
        <fullName evidence="9">Imidazole acetol-phosphate transaminase</fullName>
    </alternativeName>
</protein>
<comment type="subunit">
    <text evidence="4 9">Homodimer.</text>
</comment>
<evidence type="ECO:0000256" key="3">
    <source>
        <dbReference type="ARBA" id="ARBA00007970"/>
    </source>
</evidence>
<dbReference type="PANTHER" id="PTHR43643:SF3">
    <property type="entry name" value="HISTIDINOL-PHOSPHATE AMINOTRANSFERASE"/>
    <property type="match status" value="1"/>
</dbReference>
<dbReference type="Gene3D" id="3.90.1150.10">
    <property type="entry name" value="Aspartate Aminotransferase, domain 1"/>
    <property type="match status" value="1"/>
</dbReference>
<evidence type="ECO:0000256" key="8">
    <source>
        <dbReference type="ARBA" id="ARBA00047481"/>
    </source>
</evidence>
<evidence type="ECO:0000256" key="6">
    <source>
        <dbReference type="ARBA" id="ARBA00022679"/>
    </source>
</evidence>
<dbReference type="EC" id="2.6.1.9" evidence="9"/>
<dbReference type="InterPro" id="IPR015422">
    <property type="entry name" value="PyrdxlP-dep_Trfase_small"/>
</dbReference>
<dbReference type="UniPathway" id="UPA00031">
    <property type="reaction ID" value="UER00012"/>
</dbReference>
<evidence type="ECO:0000256" key="2">
    <source>
        <dbReference type="ARBA" id="ARBA00005011"/>
    </source>
</evidence>
<dbReference type="PROSITE" id="PS00599">
    <property type="entry name" value="AA_TRANSFER_CLASS_2"/>
    <property type="match status" value="1"/>
</dbReference>
<keyword evidence="5 9" id="KW-0032">Aminotransferase</keyword>
<dbReference type="GO" id="GO:0000105">
    <property type="term" value="P:L-histidine biosynthetic process"/>
    <property type="evidence" value="ECO:0007669"/>
    <property type="project" value="UniProtKB-UniRule"/>
</dbReference>
<evidence type="ECO:0000256" key="5">
    <source>
        <dbReference type="ARBA" id="ARBA00022576"/>
    </source>
</evidence>
<comment type="catalytic activity">
    <reaction evidence="8 9">
        <text>L-histidinol phosphate + 2-oxoglutarate = 3-(imidazol-4-yl)-2-oxopropyl phosphate + L-glutamate</text>
        <dbReference type="Rhea" id="RHEA:23744"/>
        <dbReference type="ChEBI" id="CHEBI:16810"/>
        <dbReference type="ChEBI" id="CHEBI:29985"/>
        <dbReference type="ChEBI" id="CHEBI:57766"/>
        <dbReference type="ChEBI" id="CHEBI:57980"/>
        <dbReference type="EC" id="2.6.1.9"/>
    </reaction>
</comment>
<reference evidence="11" key="1">
    <citation type="journal article" date="2020" name="mSystems">
        <title>Genome- and Community-Level Interaction Insights into Carbon Utilization and Element Cycling Functions of Hydrothermarchaeota in Hydrothermal Sediment.</title>
        <authorList>
            <person name="Zhou Z."/>
            <person name="Liu Y."/>
            <person name="Xu W."/>
            <person name="Pan J."/>
            <person name="Luo Z.H."/>
            <person name="Li M."/>
        </authorList>
    </citation>
    <scope>NUCLEOTIDE SEQUENCE [LARGE SCALE GENOMIC DNA]</scope>
    <source>
        <strain evidence="11">SpSt-605</strain>
    </source>
</reference>
<keyword evidence="6 9" id="KW-0808">Transferase</keyword>
<gene>
    <name evidence="9" type="primary">hisC</name>
    <name evidence="11" type="ORF">ENT73_00285</name>
</gene>
<name>A0A832GLF3_9BACT</name>
<accession>A0A832GLF3</accession>
<evidence type="ECO:0000256" key="4">
    <source>
        <dbReference type="ARBA" id="ARBA00011738"/>
    </source>
</evidence>
<keyword evidence="9" id="KW-0028">Amino-acid biosynthesis</keyword>
<dbReference type="InterPro" id="IPR050106">
    <property type="entry name" value="HistidinolP_aminotransfase"/>
</dbReference>